<feature type="transmembrane region" description="Helical" evidence="6">
    <location>
        <begin position="214"/>
        <end position="235"/>
    </location>
</feature>
<feature type="transmembrane region" description="Helical" evidence="6">
    <location>
        <begin position="247"/>
        <end position="270"/>
    </location>
</feature>
<reference evidence="8 9" key="1">
    <citation type="submission" date="2021-01" db="EMBL/GenBank/DDBJ databases">
        <title>Genomics of switchgrass bacterial isolates.</title>
        <authorList>
            <person name="Shade A."/>
        </authorList>
    </citation>
    <scope>NUCLEOTIDE SEQUENCE [LARGE SCALE GENOMIC DNA]</scope>
    <source>
        <strain evidence="8 9">PvP111</strain>
    </source>
</reference>
<evidence type="ECO:0000256" key="1">
    <source>
        <dbReference type="ARBA" id="ARBA00004651"/>
    </source>
</evidence>
<feature type="transmembrane region" description="Helical" evidence="6">
    <location>
        <begin position="347"/>
        <end position="371"/>
    </location>
</feature>
<gene>
    <name evidence="8" type="ORF">JOE42_002820</name>
</gene>
<dbReference type="InterPro" id="IPR011701">
    <property type="entry name" value="MFS"/>
</dbReference>
<proteinExistence type="predicted"/>
<keyword evidence="2" id="KW-1003">Cell membrane</keyword>
<comment type="subcellular location">
    <subcellularLocation>
        <location evidence="1">Cell membrane</location>
        <topology evidence="1">Multi-pass membrane protein</topology>
    </subcellularLocation>
</comment>
<evidence type="ECO:0000256" key="6">
    <source>
        <dbReference type="SAM" id="Phobius"/>
    </source>
</evidence>
<keyword evidence="3 6" id="KW-0812">Transmembrane</keyword>
<evidence type="ECO:0000256" key="5">
    <source>
        <dbReference type="ARBA" id="ARBA00023136"/>
    </source>
</evidence>
<feature type="transmembrane region" description="Helical" evidence="6">
    <location>
        <begin position="41"/>
        <end position="64"/>
    </location>
</feature>
<name>A0ABS2KVW6_9NOCA</name>
<keyword evidence="5 6" id="KW-0472">Membrane</keyword>
<evidence type="ECO:0000313" key="9">
    <source>
        <dbReference type="Proteomes" id="UP000703038"/>
    </source>
</evidence>
<feature type="transmembrane region" description="Helical" evidence="6">
    <location>
        <begin position="159"/>
        <end position="180"/>
    </location>
</feature>
<dbReference type="EMBL" id="JAFBBK010000001">
    <property type="protein sequence ID" value="MBM7416087.1"/>
    <property type="molecule type" value="Genomic_DNA"/>
</dbReference>
<dbReference type="CDD" id="cd06174">
    <property type="entry name" value="MFS"/>
    <property type="match status" value="1"/>
</dbReference>
<feature type="transmembrane region" description="Helical" evidence="6">
    <location>
        <begin position="71"/>
        <end position="89"/>
    </location>
</feature>
<feature type="transmembrane region" description="Helical" evidence="6">
    <location>
        <begin position="377"/>
        <end position="396"/>
    </location>
</feature>
<dbReference type="Pfam" id="PF07690">
    <property type="entry name" value="MFS_1"/>
    <property type="match status" value="1"/>
</dbReference>
<feature type="transmembrane region" description="Helical" evidence="6">
    <location>
        <begin position="130"/>
        <end position="153"/>
    </location>
</feature>
<dbReference type="PROSITE" id="PS50850">
    <property type="entry name" value="MFS"/>
    <property type="match status" value="1"/>
</dbReference>
<sequence>MRAWIVWGTGVLAYIVGVLHRTSFGVSGLDAADRYAASPSVLSSFVVLQVVVYAAMQIPAGVLLDRVGPRAMIVTGALVMASGQMILAFTDSLPVAVAARAVVGVGDALTFISVLRLVPKWFAPRRVPLVSQLTGIFGQVGQVLSAVPFLTLLHGGGWSVAYGAAAGSGVVVASAAFLAVSNSPDPGPDSAPRVTFRETVRNISVVWSRPGTRLGFFSHMGTQFSITVFALMWGVPYLSSAQGVSSAVVGALLTTSVVSAIVSGIVVGILTGRYPMRRSWMVLAIMASNALMWAVVLALPGPAPTWLLFVLVIVISVGGPGSAIGFDYARTFNPSVALGTAQGMVNIGGFLASLLVMQAMGAILNAMGGYTFEAFRVAWLTQYAVWAVAATGVLVARRKTRRDAGISPRTWREVRERMRSQRPAREPSEP</sequence>
<keyword evidence="9" id="KW-1185">Reference proteome</keyword>
<evidence type="ECO:0000256" key="2">
    <source>
        <dbReference type="ARBA" id="ARBA00022475"/>
    </source>
</evidence>
<dbReference type="InterPro" id="IPR050189">
    <property type="entry name" value="MFS_Efflux_Transporters"/>
</dbReference>
<dbReference type="PANTHER" id="PTHR43124:SF3">
    <property type="entry name" value="CHLORAMPHENICOL EFFLUX PUMP RV0191"/>
    <property type="match status" value="1"/>
</dbReference>
<dbReference type="Proteomes" id="UP000703038">
    <property type="component" value="Unassembled WGS sequence"/>
</dbReference>
<evidence type="ECO:0000313" key="8">
    <source>
        <dbReference type="EMBL" id="MBM7416087.1"/>
    </source>
</evidence>
<feature type="transmembrane region" description="Helical" evidence="6">
    <location>
        <begin position="306"/>
        <end position="326"/>
    </location>
</feature>
<feature type="transmembrane region" description="Helical" evidence="6">
    <location>
        <begin position="95"/>
        <end position="118"/>
    </location>
</feature>
<comment type="caution">
    <text evidence="8">The sequence shown here is derived from an EMBL/GenBank/DDBJ whole genome shotgun (WGS) entry which is preliminary data.</text>
</comment>
<dbReference type="InterPro" id="IPR020846">
    <property type="entry name" value="MFS_dom"/>
</dbReference>
<protein>
    <submittedName>
        <fullName evidence="8">MFS family permease</fullName>
    </submittedName>
</protein>
<keyword evidence="4 6" id="KW-1133">Transmembrane helix</keyword>
<dbReference type="PANTHER" id="PTHR43124">
    <property type="entry name" value="PURINE EFFLUX PUMP PBUE"/>
    <property type="match status" value="1"/>
</dbReference>
<feature type="domain" description="Major facilitator superfamily (MFS) profile" evidence="7">
    <location>
        <begin position="1"/>
        <end position="401"/>
    </location>
</feature>
<accession>A0ABS2KVW6</accession>
<dbReference type="SUPFAM" id="SSF103473">
    <property type="entry name" value="MFS general substrate transporter"/>
    <property type="match status" value="1"/>
</dbReference>
<evidence type="ECO:0000259" key="7">
    <source>
        <dbReference type="PROSITE" id="PS50850"/>
    </source>
</evidence>
<dbReference type="RefSeq" id="WP_204868980.1">
    <property type="nucleotide sequence ID" value="NZ_JAFBBK010000001.1"/>
</dbReference>
<organism evidence="8 9">
    <name type="scientific">Rhodococcoides corynebacterioides</name>
    <dbReference type="NCBI Taxonomy" id="53972"/>
    <lineage>
        <taxon>Bacteria</taxon>
        <taxon>Bacillati</taxon>
        <taxon>Actinomycetota</taxon>
        <taxon>Actinomycetes</taxon>
        <taxon>Mycobacteriales</taxon>
        <taxon>Nocardiaceae</taxon>
        <taxon>Rhodococcoides</taxon>
    </lineage>
</organism>
<dbReference type="InterPro" id="IPR036259">
    <property type="entry name" value="MFS_trans_sf"/>
</dbReference>
<dbReference type="Gene3D" id="1.20.1250.20">
    <property type="entry name" value="MFS general substrate transporter like domains"/>
    <property type="match status" value="2"/>
</dbReference>
<evidence type="ECO:0000256" key="4">
    <source>
        <dbReference type="ARBA" id="ARBA00022989"/>
    </source>
</evidence>
<feature type="transmembrane region" description="Helical" evidence="6">
    <location>
        <begin position="282"/>
        <end position="300"/>
    </location>
</feature>
<evidence type="ECO:0000256" key="3">
    <source>
        <dbReference type="ARBA" id="ARBA00022692"/>
    </source>
</evidence>